<sequence length="50" mass="5577">MSSIKYREAAAGRPLFPGIFFFNSRAAGSALRNYHRNKYGRTGLSDPNVN</sequence>
<proteinExistence type="predicted"/>
<gene>
    <name evidence="1" type="ORF">CLOSYM_03136</name>
</gene>
<dbReference type="Proteomes" id="UP000016491">
    <property type="component" value="Unassembled WGS sequence"/>
</dbReference>
<accession>A0ABC9TW72</accession>
<evidence type="ECO:0000313" key="1">
    <source>
        <dbReference type="EMBL" id="ERI75574.1"/>
    </source>
</evidence>
<dbReference type="AlphaFoldDB" id="A0ABC9TW72"/>
<protein>
    <submittedName>
        <fullName evidence="1">Uncharacterized protein</fullName>
    </submittedName>
</protein>
<reference evidence="1 2" key="1">
    <citation type="submission" date="2013-07" db="EMBL/GenBank/DDBJ databases">
        <authorList>
            <person name="Weinstock G."/>
            <person name="Sodergren E."/>
            <person name="Wylie T."/>
            <person name="Fulton L."/>
            <person name="Fulton R."/>
            <person name="Fronick C."/>
            <person name="O'Laughlin M."/>
            <person name="Godfrey J."/>
            <person name="Miner T."/>
            <person name="Herter B."/>
            <person name="Appelbaum E."/>
            <person name="Cordes M."/>
            <person name="Lek S."/>
            <person name="Wollam A."/>
            <person name="Pepin K.H."/>
            <person name="Palsikar V.B."/>
            <person name="Mitreva M."/>
            <person name="Wilson R.K."/>
        </authorList>
    </citation>
    <scope>NUCLEOTIDE SEQUENCE [LARGE SCALE GENOMIC DNA]</scope>
    <source>
        <strain evidence="1 2">ATCC 14940</strain>
    </source>
</reference>
<comment type="caution">
    <text evidence="1">The sequence shown here is derived from an EMBL/GenBank/DDBJ whole genome shotgun (WGS) entry which is preliminary data.</text>
</comment>
<evidence type="ECO:0000313" key="2">
    <source>
        <dbReference type="Proteomes" id="UP000016491"/>
    </source>
</evidence>
<name>A0ABC9TW72_CLOSY</name>
<organism evidence="1 2">
    <name type="scientific">[Clostridium] symbiosum ATCC 14940</name>
    <dbReference type="NCBI Taxonomy" id="411472"/>
    <lineage>
        <taxon>Bacteria</taxon>
        <taxon>Bacillati</taxon>
        <taxon>Bacillota</taxon>
        <taxon>Clostridia</taxon>
        <taxon>Lachnospirales</taxon>
        <taxon>Lachnospiraceae</taxon>
        <taxon>Otoolea</taxon>
    </lineage>
</organism>
<dbReference type="EMBL" id="AWSU01000242">
    <property type="protein sequence ID" value="ERI75574.1"/>
    <property type="molecule type" value="Genomic_DNA"/>
</dbReference>